<protein>
    <submittedName>
        <fullName evidence="2">Uncharacterized protein</fullName>
    </submittedName>
</protein>
<evidence type="ECO:0000313" key="2">
    <source>
        <dbReference type="EMBL" id="RIB06780.1"/>
    </source>
</evidence>
<gene>
    <name evidence="2" type="ORF">C2G38_486714</name>
</gene>
<feature type="compositionally biased region" description="Basic and acidic residues" evidence="1">
    <location>
        <begin position="37"/>
        <end position="56"/>
    </location>
</feature>
<dbReference type="EMBL" id="QKWP01001760">
    <property type="protein sequence ID" value="RIB06780.1"/>
    <property type="molecule type" value="Genomic_DNA"/>
</dbReference>
<feature type="compositionally biased region" description="Polar residues" evidence="1">
    <location>
        <begin position="85"/>
        <end position="94"/>
    </location>
</feature>
<organism evidence="2 3">
    <name type="scientific">Gigaspora rosea</name>
    <dbReference type="NCBI Taxonomy" id="44941"/>
    <lineage>
        <taxon>Eukaryota</taxon>
        <taxon>Fungi</taxon>
        <taxon>Fungi incertae sedis</taxon>
        <taxon>Mucoromycota</taxon>
        <taxon>Glomeromycotina</taxon>
        <taxon>Glomeromycetes</taxon>
        <taxon>Diversisporales</taxon>
        <taxon>Gigasporaceae</taxon>
        <taxon>Gigaspora</taxon>
    </lineage>
</organism>
<comment type="caution">
    <text evidence="2">The sequence shown here is derived from an EMBL/GenBank/DDBJ whole genome shotgun (WGS) entry which is preliminary data.</text>
</comment>
<evidence type="ECO:0000256" key="1">
    <source>
        <dbReference type="SAM" id="MobiDB-lite"/>
    </source>
</evidence>
<dbReference type="OrthoDB" id="2396967at2759"/>
<keyword evidence="3" id="KW-1185">Reference proteome</keyword>
<name>A0A397U923_9GLOM</name>
<feature type="region of interest" description="Disordered" evidence="1">
    <location>
        <begin position="37"/>
        <end position="176"/>
    </location>
</feature>
<proteinExistence type="predicted"/>
<evidence type="ECO:0000313" key="3">
    <source>
        <dbReference type="Proteomes" id="UP000266673"/>
    </source>
</evidence>
<sequence>MKGKISRTVSFCREKMKVSIYAIAVATATLALPAPKHVEVDQKDSKIDCKVTSDKAGKRHKPSKTPDPPIVIIEPQPSPEPQPQKSTPAPQNLQVKPKKSIYNWHPKVVDRNNPPPPDRPERRHSHQPISYVDQPEFERRRSYSPIQPLRPDSPTIPTVDFDDNGDKKDDMNSILKTNSQRILPSVVIDSRY</sequence>
<dbReference type="Proteomes" id="UP000266673">
    <property type="component" value="Unassembled WGS sequence"/>
</dbReference>
<reference evidence="2 3" key="1">
    <citation type="submission" date="2018-06" db="EMBL/GenBank/DDBJ databases">
        <title>Comparative genomics reveals the genomic features of Rhizophagus irregularis, R. cerebriforme, R. diaphanum and Gigaspora rosea, and their symbiotic lifestyle signature.</title>
        <authorList>
            <person name="Morin E."/>
            <person name="San Clemente H."/>
            <person name="Chen E.C.H."/>
            <person name="De La Providencia I."/>
            <person name="Hainaut M."/>
            <person name="Kuo A."/>
            <person name="Kohler A."/>
            <person name="Murat C."/>
            <person name="Tang N."/>
            <person name="Roy S."/>
            <person name="Loubradou J."/>
            <person name="Henrissat B."/>
            <person name="Grigoriev I.V."/>
            <person name="Corradi N."/>
            <person name="Roux C."/>
            <person name="Martin F.M."/>
        </authorList>
    </citation>
    <scope>NUCLEOTIDE SEQUENCE [LARGE SCALE GENOMIC DNA]</scope>
    <source>
        <strain evidence="2 3">DAOM 194757</strain>
    </source>
</reference>
<accession>A0A397U923</accession>
<dbReference type="AlphaFoldDB" id="A0A397U923"/>